<evidence type="ECO:0000313" key="3">
    <source>
        <dbReference type="Proteomes" id="UP000076623"/>
    </source>
</evidence>
<feature type="region of interest" description="Disordered" evidence="1">
    <location>
        <begin position="281"/>
        <end position="300"/>
    </location>
</feature>
<keyword evidence="3" id="KW-1185">Reference proteome</keyword>
<sequence length="300" mass="33435">MLHTKKTGMITASLIGIMLLGGCMKGATETVKKEDNPLVSVQGYTGEGYDLPNGKENDKIAEASREKVVSSTEKFFLDTYKTNVKVHNIVGNKDGASVFVESIDEPRFHTFAVIPIDNKGKVRPEGIWTEEGQVELSIKSGLYAMIYEEQLKTLDTYLEGVVKEHPVVGKQEEAIQKTSSTGFTTPYYYISIAGKSLDGLYEAYINDPQKTKKEWQAEAKSLQVSPEDVLITIQLYMKEKGAKPDQKIFDQLVADLEKMENLSPGSYSVFLNDNTINKGSANNTKENKLELNYPNEIKKP</sequence>
<dbReference type="PROSITE" id="PS51257">
    <property type="entry name" value="PROKAR_LIPOPROTEIN"/>
    <property type="match status" value="1"/>
</dbReference>
<dbReference type="Pfam" id="PF07901">
    <property type="entry name" value="DUF1672"/>
    <property type="match status" value="1"/>
</dbReference>
<dbReference type="EMBL" id="CP015378">
    <property type="protein sequence ID" value="ANC78787.1"/>
    <property type="molecule type" value="Genomic_DNA"/>
</dbReference>
<evidence type="ECO:0008006" key="4">
    <source>
        <dbReference type="Google" id="ProtNLM"/>
    </source>
</evidence>
<gene>
    <name evidence="2" type="ORF">ABE65_019090</name>
</gene>
<name>A0A160IRA0_9BACL</name>
<dbReference type="AlphaFoldDB" id="A0A160IRA0"/>
<evidence type="ECO:0000313" key="2">
    <source>
        <dbReference type="EMBL" id="ANC78787.1"/>
    </source>
</evidence>
<dbReference type="InterPro" id="IPR012873">
    <property type="entry name" value="DUF1672"/>
</dbReference>
<proteinExistence type="predicted"/>
<accession>A0A160IRA0</accession>
<dbReference type="KEGG" id="fpn:ABE65_019090"/>
<dbReference type="STRING" id="1221500.ABE65_019090"/>
<protein>
    <recommendedName>
        <fullName evidence="4">DUF1672 family protein</fullName>
    </recommendedName>
</protein>
<dbReference type="RefSeq" id="WP_066398484.1">
    <property type="nucleotide sequence ID" value="NZ_CP015378.1"/>
</dbReference>
<dbReference type="Proteomes" id="UP000076623">
    <property type="component" value="Chromosome"/>
</dbReference>
<reference evidence="2 3" key="1">
    <citation type="submission" date="2016-04" db="EMBL/GenBank/DDBJ databases">
        <title>Complete genome sequence of Fictibacillus phosphorivorans G25-29, a strain toxic to nematodes.</title>
        <authorList>
            <person name="Zheng Z."/>
        </authorList>
    </citation>
    <scope>NUCLEOTIDE SEQUENCE [LARGE SCALE GENOMIC DNA]</scope>
    <source>
        <strain evidence="2 3">G25-29</strain>
    </source>
</reference>
<organism evidence="2 3">
    <name type="scientific">Fictibacillus phosphorivorans</name>
    <dbReference type="NCBI Taxonomy" id="1221500"/>
    <lineage>
        <taxon>Bacteria</taxon>
        <taxon>Bacillati</taxon>
        <taxon>Bacillota</taxon>
        <taxon>Bacilli</taxon>
        <taxon>Bacillales</taxon>
        <taxon>Fictibacillaceae</taxon>
        <taxon>Fictibacillus</taxon>
    </lineage>
</organism>
<evidence type="ECO:0000256" key="1">
    <source>
        <dbReference type="SAM" id="MobiDB-lite"/>
    </source>
</evidence>